<dbReference type="Pfam" id="PF26549">
    <property type="entry name" value="Tricorn_N"/>
    <property type="match status" value="1"/>
</dbReference>
<dbReference type="PANTHER" id="PTHR43253">
    <property type="entry name" value="TRICORN PROTEASE HOMOLOG 2-RELATED"/>
    <property type="match status" value="1"/>
</dbReference>
<dbReference type="Gene3D" id="2.30.42.10">
    <property type="match status" value="1"/>
</dbReference>
<dbReference type="Pfam" id="PF26550">
    <property type="entry name" value="Tricorn_2nd"/>
    <property type="match status" value="1"/>
</dbReference>
<dbReference type="InterPro" id="IPR001478">
    <property type="entry name" value="PDZ"/>
</dbReference>
<gene>
    <name evidence="12" type="ORF">ACFOEN_07325</name>
</gene>
<dbReference type="SMART" id="SM00245">
    <property type="entry name" value="TSPc"/>
    <property type="match status" value="1"/>
</dbReference>
<dbReference type="PIRSF" id="PIRSF036421">
    <property type="entry name" value="Tricorn_protease"/>
    <property type="match status" value="1"/>
</dbReference>
<evidence type="ECO:0000313" key="13">
    <source>
        <dbReference type="Proteomes" id="UP001595556"/>
    </source>
</evidence>
<organism evidence="12 13">
    <name type="scientific">Piscinibacterium candidicorallinum</name>
    <dbReference type="NCBI Taxonomy" id="1793872"/>
    <lineage>
        <taxon>Bacteria</taxon>
        <taxon>Pseudomonadati</taxon>
        <taxon>Pseudomonadota</taxon>
        <taxon>Betaproteobacteria</taxon>
        <taxon>Burkholderiales</taxon>
        <taxon>Piscinibacterium</taxon>
    </lineage>
</organism>
<evidence type="ECO:0000259" key="10">
    <source>
        <dbReference type="SMART" id="SM00228"/>
    </source>
</evidence>
<comment type="similarity">
    <text evidence="2 7">Belongs to the peptidase S41B family.</text>
</comment>
<evidence type="ECO:0000256" key="6">
    <source>
        <dbReference type="ARBA" id="ARBA00022825"/>
    </source>
</evidence>
<keyword evidence="4 7" id="KW-0645">Protease</keyword>
<keyword evidence="5 7" id="KW-0378">Hydrolase</keyword>
<dbReference type="InterPro" id="IPR028204">
    <property type="entry name" value="Tricorn_C1"/>
</dbReference>
<dbReference type="CDD" id="cd07562">
    <property type="entry name" value="Peptidase_S41_TRI"/>
    <property type="match status" value="1"/>
</dbReference>
<reference evidence="13" key="1">
    <citation type="journal article" date="2019" name="Int. J. Syst. Evol. Microbiol.">
        <title>The Global Catalogue of Microorganisms (GCM) 10K type strain sequencing project: providing services to taxonomists for standard genome sequencing and annotation.</title>
        <authorList>
            <consortium name="The Broad Institute Genomics Platform"/>
            <consortium name="The Broad Institute Genome Sequencing Center for Infectious Disease"/>
            <person name="Wu L."/>
            <person name="Ma J."/>
        </authorList>
    </citation>
    <scope>NUCLEOTIDE SEQUENCE [LARGE SCALE GENOMIC DNA]</scope>
    <source>
        <strain evidence="13">KCTC 52168</strain>
    </source>
</reference>
<comment type="subcellular location">
    <subcellularLocation>
        <location evidence="1 7">Cytoplasm</location>
    </subcellularLocation>
</comment>
<feature type="compositionally biased region" description="Low complexity" evidence="8">
    <location>
        <begin position="581"/>
        <end position="612"/>
    </location>
</feature>
<accession>A0ABV7H3W5</accession>
<evidence type="ECO:0000256" key="2">
    <source>
        <dbReference type="ARBA" id="ARBA00008524"/>
    </source>
</evidence>
<keyword evidence="9" id="KW-0732">Signal</keyword>
<dbReference type="SUPFAM" id="SSF82171">
    <property type="entry name" value="DPP6 N-terminal domain-like"/>
    <property type="match status" value="1"/>
</dbReference>
<dbReference type="EC" id="3.4.21.-" evidence="7"/>
<evidence type="ECO:0000256" key="4">
    <source>
        <dbReference type="ARBA" id="ARBA00022670"/>
    </source>
</evidence>
<dbReference type="SMART" id="SM00228">
    <property type="entry name" value="PDZ"/>
    <property type="match status" value="1"/>
</dbReference>
<feature type="chain" id="PRO_5045691216" description="Tricorn protease homolog" evidence="9">
    <location>
        <begin position="43"/>
        <end position="1171"/>
    </location>
</feature>
<dbReference type="InterPro" id="IPR029045">
    <property type="entry name" value="ClpP/crotonase-like_dom_sf"/>
</dbReference>
<evidence type="ECO:0000256" key="8">
    <source>
        <dbReference type="SAM" id="MobiDB-lite"/>
    </source>
</evidence>
<evidence type="ECO:0000313" key="12">
    <source>
        <dbReference type="EMBL" id="MFC3147448.1"/>
    </source>
</evidence>
<evidence type="ECO:0000256" key="5">
    <source>
        <dbReference type="ARBA" id="ARBA00022801"/>
    </source>
</evidence>
<dbReference type="Gene3D" id="3.90.226.10">
    <property type="entry name" value="2-enoyl-CoA Hydratase, Chain A, domain 1"/>
    <property type="match status" value="1"/>
</dbReference>
<dbReference type="SUPFAM" id="SSF50156">
    <property type="entry name" value="PDZ domain-like"/>
    <property type="match status" value="1"/>
</dbReference>
<evidence type="ECO:0000256" key="1">
    <source>
        <dbReference type="ARBA" id="ARBA00004496"/>
    </source>
</evidence>
<feature type="signal peptide" evidence="9">
    <location>
        <begin position="1"/>
        <end position="42"/>
    </location>
</feature>
<dbReference type="Pfam" id="PF14684">
    <property type="entry name" value="Tricorn_C1"/>
    <property type="match status" value="1"/>
</dbReference>
<evidence type="ECO:0000256" key="3">
    <source>
        <dbReference type="ARBA" id="ARBA00022490"/>
    </source>
</evidence>
<dbReference type="Proteomes" id="UP001595556">
    <property type="component" value="Unassembled WGS sequence"/>
</dbReference>
<dbReference type="EMBL" id="JBHRTI010000003">
    <property type="protein sequence ID" value="MFC3147448.1"/>
    <property type="molecule type" value="Genomic_DNA"/>
</dbReference>
<comment type="function">
    <text evidence="7">Degrades oligopeptides.</text>
</comment>
<protein>
    <recommendedName>
        <fullName evidence="7">Tricorn protease homolog</fullName>
        <ecNumber evidence="7">3.4.21.-</ecNumber>
    </recommendedName>
</protein>
<dbReference type="Gene3D" id="2.130.10.10">
    <property type="entry name" value="YVTN repeat-like/Quinoprotein amine dehydrogenase"/>
    <property type="match status" value="1"/>
</dbReference>
<dbReference type="InterPro" id="IPR012393">
    <property type="entry name" value="Tricorn_protease"/>
</dbReference>
<evidence type="ECO:0000259" key="11">
    <source>
        <dbReference type="SMART" id="SM00245"/>
    </source>
</evidence>
<sequence length="1171" mass="126503">MTSSAFARTGKAAALTLGVLFSGTLGSALTGAALLAPTPALAQSNPAPATAPLGYYRWPALHGNTVVFTAEGDLWRTSTSGGTAMRLTTHSGIESRAAISPDGRWVAYTAAIEGAPEVYVMPIDGGQPKRLTFEGESAWVVGWTPAGDVLYSTARYSGQPARQLVTINPQSLARTLLPVWRSTHGVMDERGQLFFVTGGLQSDNTRRYRGGAMAQIWRLDTRSKAEAVPLTRTPQGNNAQVMLNGNELVFVSDRSGTRNFWRMRADGSQPQQITRFDKDDFDIRQAQIHNGRVVYTQGADIRLLDLGSGRDTKLDIRLVTDFEQARERWVRTALTNNFSGVSLSPNGERIVITARGRAVVAGTGDLRRIDLPLQSGTRTRAAVFTPDSRNVYVLNDVSGETEILRLPANGLGEPVAVTKGASVTRTGMTPSPDGKWLVHTDIEHRLWLTNLSDNSTVQIDKAPSAYGEMVWAPDSSALAFTRAISNRRGNDVLFMMRVSDRKPVQLTSDRYTADGLAFTPDNRWLYFLSDRTLNATNGSPWGSRNMGPLFEKRDRVYALALQTGQRFPFLGRDELSDGGDAPAAAPATTPAPAASAPPATPPTAAAGSTGTPPATPAPAPAAAPATAGPNAPPRTFPIEWDGLDKRLYEVPLAALPAGNYRSLKTDGRRLYFIETESAGGPGGARGTLKSIAIDSNATPAETHSTDVATVQISANGRKMLVVRQTGGGGGGGPGGGGAREFFIYDTGARPPQGPEAARAAVRVGDWQIKVNPRDDWKQMFADAWRLHRDYFYDPNMHGHDWKAIRAKYEPLLPRVSERTELGDLMAQMVAEINALHSQVGSGSEVRSGDELSISTAGLGADFSKVADGLRIDRIYAGEPELPGERGPLAQPGRDFAVGDVITAINGQPARNAAELGELLRNQAGKQVLLSYKRGSITRQAVVVPVNPARERNLRYTDWEVRNRQKVEQASEGKFGYIHLRAMTSPDVGAFAREFYSVFDREGLIIDVRGNDGGNIDSIIIEKLMRRAWAYWQSRRGDGGGYNMQAAFRGQLVVLIDENTYSDGETFSEGIKRLGMGTLIGKQTAGAGVWLTNATGLMDGGIMRAAEFGQYGLDGQWLIEGIGVVPDIEVDMPPRASFDGADAQLDAGIAHLRKLTAEKPLREPRQPAFPKR</sequence>
<dbReference type="Pfam" id="PF03572">
    <property type="entry name" value="Peptidase_S41"/>
    <property type="match status" value="1"/>
</dbReference>
<dbReference type="RefSeq" id="WP_377302461.1">
    <property type="nucleotide sequence ID" value="NZ_CP180191.1"/>
</dbReference>
<dbReference type="SUPFAM" id="SSF52096">
    <property type="entry name" value="ClpP/crotonase"/>
    <property type="match status" value="1"/>
</dbReference>
<evidence type="ECO:0000256" key="7">
    <source>
        <dbReference type="PIRNR" id="PIRNR036421"/>
    </source>
</evidence>
<dbReference type="SUPFAM" id="SSF69304">
    <property type="entry name" value="Tricorn protease N-terminal domain"/>
    <property type="match status" value="1"/>
</dbReference>
<keyword evidence="13" id="KW-1185">Reference proteome</keyword>
<dbReference type="Pfam" id="PF14685">
    <property type="entry name" value="PDZ_Tricorn"/>
    <property type="match status" value="1"/>
</dbReference>
<dbReference type="Gene3D" id="2.120.10.60">
    <property type="entry name" value="Tricorn protease N-terminal domain"/>
    <property type="match status" value="1"/>
</dbReference>
<dbReference type="Gene3D" id="3.30.750.44">
    <property type="match status" value="1"/>
</dbReference>
<feature type="domain" description="Tail specific protease" evidence="11">
    <location>
        <begin position="925"/>
        <end position="1130"/>
    </location>
</feature>
<name>A0ABV7H3W5_9BURK</name>
<keyword evidence="6 7" id="KW-0720">Serine protease</keyword>
<comment type="caution">
    <text evidence="12">The sequence shown here is derived from an EMBL/GenBank/DDBJ whole genome shotgun (WGS) entry which is preliminary data.</text>
</comment>
<keyword evidence="3 7" id="KW-0963">Cytoplasm</keyword>
<dbReference type="InterPro" id="IPR005151">
    <property type="entry name" value="Tail-specific_protease"/>
</dbReference>
<evidence type="ECO:0000256" key="9">
    <source>
        <dbReference type="SAM" id="SignalP"/>
    </source>
</evidence>
<dbReference type="InterPro" id="IPR036034">
    <property type="entry name" value="PDZ_sf"/>
</dbReference>
<feature type="region of interest" description="Disordered" evidence="8">
    <location>
        <begin position="570"/>
        <end position="637"/>
    </location>
</feature>
<proteinExistence type="inferred from homology"/>
<dbReference type="PANTHER" id="PTHR43253:SF1">
    <property type="entry name" value="TRICORN PROTEASE HOMOLOG 2-RELATED"/>
    <property type="match status" value="1"/>
</dbReference>
<dbReference type="InterPro" id="IPR015943">
    <property type="entry name" value="WD40/YVTN_repeat-like_dom_sf"/>
</dbReference>
<feature type="domain" description="PDZ" evidence="10">
    <location>
        <begin position="856"/>
        <end position="935"/>
    </location>
</feature>
<dbReference type="InterPro" id="IPR029414">
    <property type="entry name" value="Tricorn_PDZ"/>
</dbReference>